<dbReference type="CDD" id="cd06472">
    <property type="entry name" value="ACD_ScHsp26_like"/>
    <property type="match status" value="1"/>
</dbReference>
<evidence type="ECO:0000256" key="2">
    <source>
        <dbReference type="ARBA" id="ARBA00022490"/>
    </source>
</evidence>
<dbReference type="Proteomes" id="UP000626092">
    <property type="component" value="Unassembled WGS sequence"/>
</dbReference>
<evidence type="ECO:0000313" key="9">
    <source>
        <dbReference type="Proteomes" id="UP000626092"/>
    </source>
</evidence>
<name>A0A834LQR9_RHOSS</name>
<evidence type="ECO:0000256" key="3">
    <source>
        <dbReference type="ARBA" id="ARBA00023016"/>
    </source>
</evidence>
<sequence length="191" mass="20485">MALIPSFFGGGRRSNIFDPFSLDVWDPFDGFPIGVAVANVPSSAAKDVSALANVRIDWSETPDAHIIQADLPGLDKGEVKVEIEDGRILQISGESRREQEKDDKWHRVERIVGRFMRRFRLPENARVDQVKATMENGVLTVVIPKAQEKRPESRPIQISGGGAEGGGVSGGAMGGGGVFERGATGGGARGF</sequence>
<comment type="similarity">
    <text evidence="4 5">Belongs to the small heat shock protein (HSP20) family.</text>
</comment>
<comment type="caution">
    <text evidence="8">The sequence shown here is derived from an EMBL/GenBank/DDBJ whole genome shotgun (WGS) entry which is preliminary data.</text>
</comment>
<dbReference type="GO" id="GO:0005737">
    <property type="term" value="C:cytoplasm"/>
    <property type="evidence" value="ECO:0007669"/>
    <property type="project" value="UniProtKB-SubCell"/>
</dbReference>
<dbReference type="PANTHER" id="PTHR11527">
    <property type="entry name" value="HEAT-SHOCK PROTEIN 20 FAMILY MEMBER"/>
    <property type="match status" value="1"/>
</dbReference>
<dbReference type="OrthoDB" id="5511210at2759"/>
<keyword evidence="2" id="KW-0963">Cytoplasm</keyword>
<evidence type="ECO:0000256" key="1">
    <source>
        <dbReference type="ARBA" id="ARBA00004496"/>
    </source>
</evidence>
<keyword evidence="9" id="KW-1185">Reference proteome</keyword>
<evidence type="ECO:0000313" key="8">
    <source>
        <dbReference type="EMBL" id="KAF7148960.1"/>
    </source>
</evidence>
<dbReference type="Pfam" id="PF00011">
    <property type="entry name" value="HSP20"/>
    <property type="match status" value="1"/>
</dbReference>
<evidence type="ECO:0000256" key="5">
    <source>
        <dbReference type="RuleBase" id="RU003616"/>
    </source>
</evidence>
<dbReference type="AlphaFoldDB" id="A0A834LQR9"/>
<dbReference type="InterPro" id="IPR031107">
    <property type="entry name" value="Small_HSP"/>
</dbReference>
<accession>A0A834LQR9</accession>
<dbReference type="InterPro" id="IPR008978">
    <property type="entry name" value="HSP20-like_chaperone"/>
</dbReference>
<dbReference type="FunFam" id="2.60.40.790:FF:000009">
    <property type="entry name" value="17.6 kDa class I heat shock protein-like"/>
    <property type="match status" value="1"/>
</dbReference>
<keyword evidence="3" id="KW-0346">Stress response</keyword>
<organism evidence="8 9">
    <name type="scientific">Rhododendron simsii</name>
    <name type="common">Sims's rhododendron</name>
    <dbReference type="NCBI Taxonomy" id="118357"/>
    <lineage>
        <taxon>Eukaryota</taxon>
        <taxon>Viridiplantae</taxon>
        <taxon>Streptophyta</taxon>
        <taxon>Embryophyta</taxon>
        <taxon>Tracheophyta</taxon>
        <taxon>Spermatophyta</taxon>
        <taxon>Magnoliopsida</taxon>
        <taxon>eudicotyledons</taxon>
        <taxon>Gunneridae</taxon>
        <taxon>Pentapetalae</taxon>
        <taxon>asterids</taxon>
        <taxon>Ericales</taxon>
        <taxon>Ericaceae</taxon>
        <taxon>Ericoideae</taxon>
        <taxon>Rhodoreae</taxon>
        <taxon>Rhododendron</taxon>
    </lineage>
</organism>
<reference evidence="8" key="1">
    <citation type="submission" date="2019-11" db="EMBL/GenBank/DDBJ databases">
        <authorList>
            <person name="Liu Y."/>
            <person name="Hou J."/>
            <person name="Li T.-Q."/>
            <person name="Guan C.-H."/>
            <person name="Wu X."/>
            <person name="Wu H.-Z."/>
            <person name="Ling F."/>
            <person name="Zhang R."/>
            <person name="Shi X.-G."/>
            <person name="Ren J.-P."/>
            <person name="Chen E.-F."/>
            <person name="Sun J.-M."/>
        </authorList>
    </citation>
    <scope>NUCLEOTIDE SEQUENCE</scope>
    <source>
        <strain evidence="8">Adult_tree_wgs_1</strain>
        <tissue evidence="8">Leaves</tissue>
    </source>
</reference>
<evidence type="ECO:0000256" key="6">
    <source>
        <dbReference type="SAM" id="MobiDB-lite"/>
    </source>
</evidence>
<dbReference type="Gene3D" id="2.60.40.790">
    <property type="match status" value="1"/>
</dbReference>
<gene>
    <name evidence="8" type="ORF">RHSIM_Rhsim03G0138500</name>
</gene>
<dbReference type="PROSITE" id="PS01031">
    <property type="entry name" value="SHSP"/>
    <property type="match status" value="1"/>
</dbReference>
<protein>
    <recommendedName>
        <fullName evidence="7">SHSP domain-containing protein</fullName>
    </recommendedName>
</protein>
<comment type="subcellular location">
    <subcellularLocation>
        <location evidence="1">Cytoplasm</location>
    </subcellularLocation>
</comment>
<proteinExistence type="inferred from homology"/>
<evidence type="ECO:0000256" key="4">
    <source>
        <dbReference type="PROSITE-ProRule" id="PRU00285"/>
    </source>
</evidence>
<feature type="compositionally biased region" description="Gly residues" evidence="6">
    <location>
        <begin position="159"/>
        <end position="191"/>
    </location>
</feature>
<feature type="region of interest" description="Disordered" evidence="6">
    <location>
        <begin position="149"/>
        <end position="191"/>
    </location>
</feature>
<dbReference type="EMBL" id="WJXA01000003">
    <property type="protein sequence ID" value="KAF7148960.1"/>
    <property type="molecule type" value="Genomic_DNA"/>
</dbReference>
<evidence type="ECO:0000259" key="7">
    <source>
        <dbReference type="PROSITE" id="PS01031"/>
    </source>
</evidence>
<feature type="domain" description="SHSP" evidence="7">
    <location>
        <begin position="47"/>
        <end position="161"/>
    </location>
</feature>
<dbReference type="InterPro" id="IPR002068">
    <property type="entry name" value="A-crystallin/Hsp20_dom"/>
</dbReference>
<dbReference type="SUPFAM" id="SSF49764">
    <property type="entry name" value="HSP20-like chaperones"/>
    <property type="match status" value="1"/>
</dbReference>